<dbReference type="Pfam" id="PF10263">
    <property type="entry name" value="SprT-like"/>
    <property type="match status" value="1"/>
</dbReference>
<feature type="compositionally biased region" description="Low complexity" evidence="1">
    <location>
        <begin position="341"/>
        <end position="353"/>
    </location>
</feature>
<dbReference type="GO" id="GO:0006950">
    <property type="term" value="P:response to stress"/>
    <property type="evidence" value="ECO:0007669"/>
    <property type="project" value="UniProtKB-ARBA"/>
</dbReference>
<feature type="region of interest" description="Disordered" evidence="1">
    <location>
        <begin position="300"/>
        <end position="363"/>
    </location>
</feature>
<name>A0A1J9RS19_9PEZI</name>
<dbReference type="STRING" id="236234.A0A1J9RS19"/>
<dbReference type="InterPro" id="IPR006640">
    <property type="entry name" value="SprT-like_domain"/>
</dbReference>
<dbReference type="EMBL" id="MNUE01000057">
    <property type="protein sequence ID" value="OJD30684.1"/>
    <property type="molecule type" value="Genomic_DNA"/>
</dbReference>
<feature type="compositionally biased region" description="Low complexity" evidence="1">
    <location>
        <begin position="869"/>
        <end position="879"/>
    </location>
</feature>
<feature type="compositionally biased region" description="Basic and acidic residues" evidence="1">
    <location>
        <begin position="779"/>
        <end position="798"/>
    </location>
</feature>
<dbReference type="OrthoDB" id="5236983at2759"/>
<protein>
    <recommendedName>
        <fullName evidence="2">SprT-like domain-containing protein</fullName>
    </recommendedName>
</protein>
<proteinExistence type="predicted"/>
<feature type="compositionally biased region" description="Low complexity" evidence="1">
    <location>
        <begin position="13"/>
        <end position="28"/>
    </location>
</feature>
<evidence type="ECO:0000259" key="2">
    <source>
        <dbReference type="Pfam" id="PF10263"/>
    </source>
</evidence>
<feature type="compositionally biased region" description="Acidic residues" evidence="1">
    <location>
        <begin position="561"/>
        <end position="581"/>
    </location>
</feature>
<sequence length="961" mass="106625">MKSYPFLSSPWVDSESSIASSTSSSSDESCGHPSDLRYRNETKLKSHSLSPSAARPRRLSRTNSSTEPGTWNIYYAVARLIDHLRTLPAPLCSPKRTNLTTPPSIPSPAEAITAARNFPISSHAWRSFPSLIFASLSTSVFDGLLDEHVVKLAWTSLDRHISGRTRVIGGPEKWVGGSDGAVRDGAEGNVKAKVKIELNTVVLQSANRDEIVGTLLHHMIHAYLVVVCESVGTYSRYYGGDDEDGERGISDGEGQRHGSCDQDEDCLAHGNSFAAILWEIRAQAAKCEADRERPLPIGFGHRLPSAFPQRMGDSSPHKSVRSPRSVNHNTNKTNTKLAGTASSSSSPSSSSASPDHHPRNSTHCPASVPVIPLDSVSAWYAAECAPFLAAAPRCMRKNHLYACSFSTTKGGGGGHLHATSTTGRPAPSASVAFVYDGDKPIGVPRAAVERFRSLREDVFAEGRRRWVELPRHVGREEEVGALMEFLRGETYRPVAGWLRAGWAEAAGDQEDGACGGAGGEGRAPVISADVGTHRRRCRCRCRCRRRRKARGSRGDARDVGSESDEEEEGEEEEDDDVDVDVDNDGGHCCRRRHKHHRARAHHLLDIRVYRLASAIGFLELATYAIRRLYSRRTLMSGEDPIELLETIYFPNNDDGGKEEVQQQQPPPQPLRTWVRAFLSRREDGYGSGMVSNMTKLQTRSQWEKRWRALLARSGKQGGRPLLEDVRAAYYMQDGAAGRQQQRQPQGMQYVGYRRAWKPWYTEDPIAEGPDGSSAFTTDESSHGDDNPSADEETRRPPYDEFNSAAPRHKQRLSPQLSSVQHNGYIPPFPGWWGGHDYLYPYPYSYPFPLSPSPAPRFFQYYGAPQPYESPHQQVQPQSQSRRKNSAPQSYYAAADTATTMSSVPTDEETAKGCYAAAKGDEENGRQRNPTQRTSSDGSRRRQAQKRFNMEWRPGAFPERSW</sequence>
<keyword evidence="4" id="KW-1185">Reference proteome</keyword>
<feature type="region of interest" description="Disordered" evidence="1">
    <location>
        <begin position="552"/>
        <end position="581"/>
    </location>
</feature>
<reference evidence="3 4" key="1">
    <citation type="submission" date="2016-10" db="EMBL/GenBank/DDBJ databases">
        <title>Proteomics and genomics reveal pathogen-plant mechanisms compatible with a hemibiotrophic lifestyle of Diplodia corticola.</title>
        <authorList>
            <person name="Fernandes I."/>
            <person name="De Jonge R."/>
            <person name="Van De Peer Y."/>
            <person name="Devreese B."/>
            <person name="Alves A."/>
            <person name="Esteves A.C."/>
        </authorList>
    </citation>
    <scope>NUCLEOTIDE SEQUENCE [LARGE SCALE GENOMIC DNA]</scope>
    <source>
        <strain evidence="3 4">CBS 112549</strain>
    </source>
</reference>
<feature type="compositionally biased region" description="Polar residues" evidence="1">
    <location>
        <begin position="926"/>
        <end position="936"/>
    </location>
</feature>
<evidence type="ECO:0000313" key="3">
    <source>
        <dbReference type="EMBL" id="OJD30684.1"/>
    </source>
</evidence>
<feature type="region of interest" description="Disordered" evidence="1">
    <location>
        <begin position="1"/>
        <end position="65"/>
    </location>
</feature>
<feature type="domain" description="SprT-like" evidence="2">
    <location>
        <begin position="134"/>
        <end position="227"/>
    </location>
</feature>
<feature type="region of interest" description="Disordered" evidence="1">
    <location>
        <begin position="763"/>
        <end position="820"/>
    </location>
</feature>
<feature type="region of interest" description="Disordered" evidence="1">
    <location>
        <begin position="861"/>
        <end position="961"/>
    </location>
</feature>
<dbReference type="RefSeq" id="XP_020126944.1">
    <property type="nucleotide sequence ID" value="XM_020277468.1"/>
</dbReference>
<feature type="compositionally biased region" description="Basic and acidic residues" evidence="1">
    <location>
        <begin position="34"/>
        <end position="44"/>
    </location>
</feature>
<dbReference type="GeneID" id="31017729"/>
<feature type="compositionally biased region" description="Polar residues" evidence="1">
    <location>
        <begin position="322"/>
        <end position="337"/>
    </location>
</feature>
<comment type="caution">
    <text evidence="3">The sequence shown here is derived from an EMBL/GenBank/DDBJ whole genome shotgun (WGS) entry which is preliminary data.</text>
</comment>
<evidence type="ECO:0000313" key="4">
    <source>
        <dbReference type="Proteomes" id="UP000183809"/>
    </source>
</evidence>
<gene>
    <name evidence="3" type="ORF">BKCO1_570003</name>
</gene>
<organism evidence="3 4">
    <name type="scientific">Diplodia corticola</name>
    <dbReference type="NCBI Taxonomy" id="236234"/>
    <lineage>
        <taxon>Eukaryota</taxon>
        <taxon>Fungi</taxon>
        <taxon>Dikarya</taxon>
        <taxon>Ascomycota</taxon>
        <taxon>Pezizomycotina</taxon>
        <taxon>Dothideomycetes</taxon>
        <taxon>Dothideomycetes incertae sedis</taxon>
        <taxon>Botryosphaeriales</taxon>
        <taxon>Botryosphaeriaceae</taxon>
        <taxon>Diplodia</taxon>
    </lineage>
</organism>
<dbReference type="Proteomes" id="UP000183809">
    <property type="component" value="Unassembled WGS sequence"/>
</dbReference>
<dbReference type="AlphaFoldDB" id="A0A1J9RS19"/>
<accession>A0A1J9RS19</accession>
<evidence type="ECO:0000256" key="1">
    <source>
        <dbReference type="SAM" id="MobiDB-lite"/>
    </source>
</evidence>